<proteinExistence type="predicted"/>
<protein>
    <submittedName>
        <fullName evidence="2">Uncharacterized protein LOC108623183</fullName>
    </submittedName>
</protein>
<name>A0AAJ7RY64_9HYME</name>
<evidence type="ECO:0000313" key="2">
    <source>
        <dbReference type="RefSeq" id="XP_026667885.1"/>
    </source>
</evidence>
<sequence>MLPKLNSRNDVVTEKRNPVGEIDREVEKVKSDWRTLRTEGRWIEGKHCANARTKKLYDTLERMTKEIDKIQRSYLAPKSNEFLHRSAVKTLDRPRISFEEKVEKIKDTLFPKAPEKIVDEAFKNVSSDHLKNDLPHEISSKDVHSIRKSNKKSYISDVQVASGKRCTKSAGSQLEDANAIDRINKKKINADVEQYLEKYINEAEKNLVNGKKKSKMKELDISSKDVASMLKKLNINPYDIQYEIMEDQGEENFSLPSAERLRSGRKQNCPRVIVDRKIGNVTVNEKDEQSMLRKNKRNSDTSIQTTTKTNYEENAFIEMGLRTLGNDISRNAMSRVLQSEFLKKDVSLKPM</sequence>
<accession>A0AAJ7RY64</accession>
<evidence type="ECO:0000313" key="1">
    <source>
        <dbReference type="Proteomes" id="UP000694925"/>
    </source>
</evidence>
<dbReference type="Proteomes" id="UP000694925">
    <property type="component" value="Unplaced"/>
</dbReference>
<dbReference type="KEGG" id="ccal:108623183"/>
<dbReference type="RefSeq" id="XP_026667885.1">
    <property type="nucleotide sequence ID" value="XM_026812084.1"/>
</dbReference>
<gene>
    <name evidence="2" type="primary">LOC108623183</name>
</gene>
<dbReference type="AlphaFoldDB" id="A0AAJ7RY64"/>
<keyword evidence="1" id="KW-1185">Reference proteome</keyword>
<dbReference type="GeneID" id="108623183"/>
<organism evidence="1 2">
    <name type="scientific">Ceratina calcarata</name>
    <dbReference type="NCBI Taxonomy" id="156304"/>
    <lineage>
        <taxon>Eukaryota</taxon>
        <taxon>Metazoa</taxon>
        <taxon>Ecdysozoa</taxon>
        <taxon>Arthropoda</taxon>
        <taxon>Hexapoda</taxon>
        <taxon>Insecta</taxon>
        <taxon>Pterygota</taxon>
        <taxon>Neoptera</taxon>
        <taxon>Endopterygota</taxon>
        <taxon>Hymenoptera</taxon>
        <taxon>Apocrita</taxon>
        <taxon>Aculeata</taxon>
        <taxon>Apoidea</taxon>
        <taxon>Anthophila</taxon>
        <taxon>Apidae</taxon>
        <taxon>Ceratina</taxon>
        <taxon>Zadontomerus</taxon>
    </lineage>
</organism>
<reference evidence="2" key="1">
    <citation type="submission" date="2025-08" db="UniProtKB">
        <authorList>
            <consortium name="RefSeq"/>
        </authorList>
    </citation>
    <scope>IDENTIFICATION</scope>
    <source>
        <tissue evidence="2">Whole body</tissue>
    </source>
</reference>